<proteinExistence type="predicted"/>
<dbReference type="Gramene" id="TuG1812G0200000558.01.T01">
    <property type="protein sequence ID" value="TuG1812G0200000558.01.T01.cds245135"/>
    <property type="gene ID" value="TuG1812G0200000558.01"/>
</dbReference>
<feature type="compositionally biased region" description="Basic and acidic residues" evidence="1">
    <location>
        <begin position="45"/>
        <end position="60"/>
    </location>
</feature>
<keyword evidence="3" id="KW-1185">Reference proteome</keyword>
<evidence type="ECO:0000313" key="2">
    <source>
        <dbReference type="EnsemblPlants" id="TuG1812G0200000558.01.T01.cds245135"/>
    </source>
</evidence>
<reference evidence="3" key="1">
    <citation type="journal article" date="2013" name="Nature">
        <title>Draft genome of the wheat A-genome progenitor Triticum urartu.</title>
        <authorList>
            <person name="Ling H.Q."/>
            <person name="Zhao S."/>
            <person name="Liu D."/>
            <person name="Wang J."/>
            <person name="Sun H."/>
            <person name="Zhang C."/>
            <person name="Fan H."/>
            <person name="Li D."/>
            <person name="Dong L."/>
            <person name="Tao Y."/>
            <person name="Gao C."/>
            <person name="Wu H."/>
            <person name="Li Y."/>
            <person name="Cui Y."/>
            <person name="Guo X."/>
            <person name="Zheng S."/>
            <person name="Wang B."/>
            <person name="Yu K."/>
            <person name="Liang Q."/>
            <person name="Yang W."/>
            <person name="Lou X."/>
            <person name="Chen J."/>
            <person name="Feng M."/>
            <person name="Jian J."/>
            <person name="Zhang X."/>
            <person name="Luo G."/>
            <person name="Jiang Y."/>
            <person name="Liu J."/>
            <person name="Wang Z."/>
            <person name="Sha Y."/>
            <person name="Zhang B."/>
            <person name="Wu H."/>
            <person name="Tang D."/>
            <person name="Shen Q."/>
            <person name="Xue P."/>
            <person name="Zou S."/>
            <person name="Wang X."/>
            <person name="Liu X."/>
            <person name="Wang F."/>
            <person name="Yang Y."/>
            <person name="An X."/>
            <person name="Dong Z."/>
            <person name="Zhang K."/>
            <person name="Zhang X."/>
            <person name="Luo M.C."/>
            <person name="Dvorak J."/>
            <person name="Tong Y."/>
            <person name="Wang J."/>
            <person name="Yang H."/>
            <person name="Li Z."/>
            <person name="Wang D."/>
            <person name="Zhang A."/>
            <person name="Wang J."/>
        </authorList>
    </citation>
    <scope>NUCLEOTIDE SEQUENCE</scope>
    <source>
        <strain evidence="3">cv. G1812</strain>
    </source>
</reference>
<name>A0A8R7TCG3_TRIUA</name>
<dbReference type="AlphaFoldDB" id="A0A8R7TCG3"/>
<reference evidence="2" key="2">
    <citation type="submission" date="2018-03" db="EMBL/GenBank/DDBJ databases">
        <title>The Triticum urartu genome reveals the dynamic nature of wheat genome evolution.</title>
        <authorList>
            <person name="Ling H."/>
            <person name="Ma B."/>
            <person name="Shi X."/>
            <person name="Liu H."/>
            <person name="Dong L."/>
            <person name="Sun H."/>
            <person name="Cao Y."/>
            <person name="Gao Q."/>
            <person name="Zheng S."/>
            <person name="Li Y."/>
            <person name="Yu Y."/>
            <person name="Du H."/>
            <person name="Qi M."/>
            <person name="Li Y."/>
            <person name="Yu H."/>
            <person name="Cui Y."/>
            <person name="Wang N."/>
            <person name="Chen C."/>
            <person name="Wu H."/>
            <person name="Zhao Y."/>
            <person name="Zhang J."/>
            <person name="Li Y."/>
            <person name="Zhou W."/>
            <person name="Zhang B."/>
            <person name="Hu W."/>
            <person name="Eijk M."/>
            <person name="Tang J."/>
            <person name="Witsenboer H."/>
            <person name="Zhao S."/>
            <person name="Li Z."/>
            <person name="Zhang A."/>
            <person name="Wang D."/>
            <person name="Liang C."/>
        </authorList>
    </citation>
    <scope>NUCLEOTIDE SEQUENCE [LARGE SCALE GENOMIC DNA]</scope>
    <source>
        <strain evidence="2">cv. G1812</strain>
    </source>
</reference>
<evidence type="ECO:0000313" key="3">
    <source>
        <dbReference type="Proteomes" id="UP000015106"/>
    </source>
</evidence>
<dbReference type="EnsemblPlants" id="TuG1812G0200000558.01.T01">
    <property type="protein sequence ID" value="TuG1812G0200000558.01.T01.cds245135"/>
    <property type="gene ID" value="TuG1812G0200000558.01"/>
</dbReference>
<reference evidence="2" key="3">
    <citation type="submission" date="2022-06" db="UniProtKB">
        <authorList>
            <consortium name="EnsemblPlants"/>
        </authorList>
    </citation>
    <scope>IDENTIFICATION</scope>
</reference>
<dbReference type="EnsemblPlants" id="TuG1812U0000050700.01.T01">
    <property type="protein sequence ID" value="TuG1812U0000050700.01.T01.s_cds1008"/>
    <property type="gene ID" value="TuG1812U0000050700.01"/>
</dbReference>
<feature type="region of interest" description="Disordered" evidence="1">
    <location>
        <begin position="36"/>
        <end position="70"/>
    </location>
</feature>
<sequence length="161" mass="16577">VDAAEGAGVRFEDAGDGGGDGWRVGRHGAKVLGFGEKVDVDEDEGRGAPERAPARGERGGARGVLDGEAGEDVAQEVAGEAADAVGAAGGGEGGEPCAVVERVLGEALVDVRQHELRGLLHRVQVGAVASCVGRRRDLLLLGHGLRRCRSMSWRGFVDLGF</sequence>
<dbReference type="Proteomes" id="UP000015106">
    <property type="component" value="Chromosome 2"/>
</dbReference>
<evidence type="ECO:0000256" key="1">
    <source>
        <dbReference type="SAM" id="MobiDB-lite"/>
    </source>
</evidence>
<organism evidence="2 3">
    <name type="scientific">Triticum urartu</name>
    <name type="common">Red wild einkorn</name>
    <name type="synonym">Crithodium urartu</name>
    <dbReference type="NCBI Taxonomy" id="4572"/>
    <lineage>
        <taxon>Eukaryota</taxon>
        <taxon>Viridiplantae</taxon>
        <taxon>Streptophyta</taxon>
        <taxon>Embryophyta</taxon>
        <taxon>Tracheophyta</taxon>
        <taxon>Spermatophyta</taxon>
        <taxon>Magnoliopsida</taxon>
        <taxon>Liliopsida</taxon>
        <taxon>Poales</taxon>
        <taxon>Poaceae</taxon>
        <taxon>BOP clade</taxon>
        <taxon>Pooideae</taxon>
        <taxon>Triticodae</taxon>
        <taxon>Triticeae</taxon>
        <taxon>Triticinae</taxon>
        <taxon>Triticum</taxon>
    </lineage>
</organism>
<protein>
    <submittedName>
        <fullName evidence="2">Uncharacterized protein</fullName>
    </submittedName>
</protein>
<dbReference type="Gramene" id="TuG1812U0000050700.01.T01">
    <property type="protein sequence ID" value="TuG1812U0000050700.01.T01.s_cds1008"/>
    <property type="gene ID" value="TuG1812U0000050700.01"/>
</dbReference>
<accession>A0A8R7TCG3</accession>